<dbReference type="Proteomes" id="UP000749293">
    <property type="component" value="Unassembled WGS sequence"/>
</dbReference>
<dbReference type="GeneID" id="55971197"/>
<sequence>MFHLNLSKAPTAQEELNSPPSSASSRQYSARISAQKEKNSSSNQQQQAETSAASSEAAGKKRKAAGPLDNPRQMQKLPMKSTAKECGRSALPDFFLLKHDPRAQVGAPYVARLEELKPAYVNLCIERGAIPGDALVRVVDISYGDGRYMSHAVVDIVDEHHPGASSDAGPSPPRVTRSAGGPEPSARRGGD</sequence>
<name>A0A9P4YZ36_9HYPO</name>
<organism evidence="2 3">
    <name type="scientific">Geosmithia morbida</name>
    <dbReference type="NCBI Taxonomy" id="1094350"/>
    <lineage>
        <taxon>Eukaryota</taxon>
        <taxon>Fungi</taxon>
        <taxon>Dikarya</taxon>
        <taxon>Ascomycota</taxon>
        <taxon>Pezizomycotina</taxon>
        <taxon>Sordariomycetes</taxon>
        <taxon>Hypocreomycetidae</taxon>
        <taxon>Hypocreales</taxon>
        <taxon>Bionectriaceae</taxon>
        <taxon>Geosmithia</taxon>
    </lineage>
</organism>
<feature type="compositionally biased region" description="Low complexity" evidence="1">
    <location>
        <begin position="40"/>
        <end position="57"/>
    </location>
</feature>
<feature type="region of interest" description="Disordered" evidence="1">
    <location>
        <begin position="160"/>
        <end position="191"/>
    </location>
</feature>
<gene>
    <name evidence="2" type="ORF">GMORB2_4969</name>
</gene>
<feature type="region of interest" description="Disordered" evidence="1">
    <location>
        <begin position="1"/>
        <end position="83"/>
    </location>
</feature>
<keyword evidence="3" id="KW-1185">Reference proteome</keyword>
<proteinExistence type="predicted"/>
<comment type="caution">
    <text evidence="2">The sequence shown here is derived from an EMBL/GenBank/DDBJ whole genome shotgun (WGS) entry which is preliminary data.</text>
</comment>
<accession>A0A9P4YZ36</accession>
<evidence type="ECO:0000313" key="3">
    <source>
        <dbReference type="Proteomes" id="UP000749293"/>
    </source>
</evidence>
<protein>
    <submittedName>
        <fullName evidence="2">Uncharacterized protein</fullName>
    </submittedName>
</protein>
<dbReference type="AlphaFoldDB" id="A0A9P4YZ36"/>
<evidence type="ECO:0000313" key="2">
    <source>
        <dbReference type="EMBL" id="KAF4124303.1"/>
    </source>
</evidence>
<feature type="compositionally biased region" description="Low complexity" evidence="1">
    <location>
        <begin position="18"/>
        <end position="33"/>
    </location>
</feature>
<dbReference type="RefSeq" id="XP_035322955.1">
    <property type="nucleotide sequence ID" value="XM_035466943.1"/>
</dbReference>
<reference evidence="2" key="1">
    <citation type="submission" date="2020-03" db="EMBL/GenBank/DDBJ databases">
        <title>Site-based positive gene gene selection in Geosmithia morbida across the United States reveals a broad range of putative effectors and factors for local host and environmental adapation.</title>
        <authorList>
            <person name="Onufrak A."/>
            <person name="Murdoch R.W."/>
            <person name="Gazis R."/>
            <person name="Huff M."/>
            <person name="Staton M."/>
            <person name="Klingeman W."/>
            <person name="Hadziabdic D."/>
        </authorList>
    </citation>
    <scope>NUCLEOTIDE SEQUENCE</scope>
    <source>
        <strain evidence="2">1262</strain>
    </source>
</reference>
<dbReference type="EMBL" id="JAANYQ010000004">
    <property type="protein sequence ID" value="KAF4124303.1"/>
    <property type="molecule type" value="Genomic_DNA"/>
</dbReference>
<evidence type="ECO:0000256" key="1">
    <source>
        <dbReference type="SAM" id="MobiDB-lite"/>
    </source>
</evidence>